<evidence type="ECO:0000313" key="1">
    <source>
        <dbReference type="EMBL" id="TGO42872.1"/>
    </source>
</evidence>
<dbReference type="Proteomes" id="UP000297814">
    <property type="component" value="Unassembled WGS sequence"/>
</dbReference>
<name>A0A4Z1H5Z8_9HELO</name>
<sequence length="57" mass="6712">MAMVICCELNRIEFDWRTGSWYDTYNVAASLVHKRVVMAKTYLKTWAEPKRNTSVNL</sequence>
<keyword evidence="2" id="KW-1185">Reference proteome</keyword>
<dbReference type="EMBL" id="PQXK01000005">
    <property type="protein sequence ID" value="TGO42872.1"/>
    <property type="molecule type" value="Genomic_DNA"/>
</dbReference>
<organism evidence="1 2">
    <name type="scientific">Botrytis hyacinthi</name>
    <dbReference type="NCBI Taxonomy" id="278943"/>
    <lineage>
        <taxon>Eukaryota</taxon>
        <taxon>Fungi</taxon>
        <taxon>Dikarya</taxon>
        <taxon>Ascomycota</taxon>
        <taxon>Pezizomycotina</taxon>
        <taxon>Leotiomycetes</taxon>
        <taxon>Helotiales</taxon>
        <taxon>Sclerotiniaceae</taxon>
        <taxon>Botrytis</taxon>
    </lineage>
</organism>
<dbReference type="AlphaFoldDB" id="A0A4Z1H5Z8"/>
<protein>
    <submittedName>
        <fullName evidence="1">Uncharacterized protein</fullName>
    </submittedName>
</protein>
<gene>
    <name evidence="1" type="ORF">BHYA_0005g01250</name>
</gene>
<reference evidence="1 2" key="1">
    <citation type="submission" date="2017-12" db="EMBL/GenBank/DDBJ databases">
        <title>Comparative genomics of Botrytis spp.</title>
        <authorList>
            <person name="Valero-Jimenez C.A."/>
            <person name="Tapia P."/>
            <person name="Veloso J."/>
            <person name="Silva-Moreno E."/>
            <person name="Staats M."/>
            <person name="Valdes J.H."/>
            <person name="Van Kan J.A.L."/>
        </authorList>
    </citation>
    <scope>NUCLEOTIDE SEQUENCE [LARGE SCALE GENOMIC DNA]</scope>
    <source>
        <strain evidence="1 2">Bh0001</strain>
    </source>
</reference>
<comment type="caution">
    <text evidence="1">The sequence shown here is derived from an EMBL/GenBank/DDBJ whole genome shotgun (WGS) entry which is preliminary data.</text>
</comment>
<proteinExistence type="predicted"/>
<accession>A0A4Z1H5Z8</accession>
<evidence type="ECO:0000313" key="2">
    <source>
        <dbReference type="Proteomes" id="UP000297814"/>
    </source>
</evidence>